<protein>
    <recommendedName>
        <fullName evidence="1">GYF domain-containing protein</fullName>
    </recommendedName>
</protein>
<dbReference type="InterPro" id="IPR035445">
    <property type="entry name" value="GYF-like_dom_sf"/>
</dbReference>
<sequence>AECPADGWQYVDPYSKVQGPFNLSEMRHWHQKGYFQPNLRMRCAPTDEFVPFCELFPKSLVAFESYPRRPTRSAT</sequence>
<evidence type="ECO:0000313" key="3">
    <source>
        <dbReference type="Proteomes" id="UP001189429"/>
    </source>
</evidence>
<proteinExistence type="predicted"/>
<dbReference type="SUPFAM" id="SSF55277">
    <property type="entry name" value="GYF domain"/>
    <property type="match status" value="1"/>
</dbReference>
<feature type="non-terminal residue" evidence="2">
    <location>
        <position position="1"/>
    </location>
</feature>
<dbReference type="Gene3D" id="3.30.1490.40">
    <property type="match status" value="1"/>
</dbReference>
<dbReference type="PROSITE" id="PS50829">
    <property type="entry name" value="GYF"/>
    <property type="match status" value="1"/>
</dbReference>
<keyword evidence="3" id="KW-1185">Reference proteome</keyword>
<evidence type="ECO:0000313" key="2">
    <source>
        <dbReference type="EMBL" id="CAK0876594.1"/>
    </source>
</evidence>
<reference evidence="2" key="1">
    <citation type="submission" date="2023-10" db="EMBL/GenBank/DDBJ databases">
        <authorList>
            <person name="Chen Y."/>
            <person name="Shah S."/>
            <person name="Dougan E. K."/>
            <person name="Thang M."/>
            <person name="Chan C."/>
        </authorList>
    </citation>
    <scope>NUCLEOTIDE SEQUENCE [LARGE SCALE GENOMIC DNA]</scope>
</reference>
<dbReference type="Pfam" id="PF02213">
    <property type="entry name" value="GYF"/>
    <property type="match status" value="1"/>
</dbReference>
<dbReference type="EMBL" id="CAUYUJ010017644">
    <property type="protein sequence ID" value="CAK0876594.1"/>
    <property type="molecule type" value="Genomic_DNA"/>
</dbReference>
<gene>
    <name evidence="2" type="ORF">PCOR1329_LOCUS60900</name>
</gene>
<comment type="caution">
    <text evidence="2">The sequence shown here is derived from an EMBL/GenBank/DDBJ whole genome shotgun (WGS) entry which is preliminary data.</text>
</comment>
<dbReference type="SMART" id="SM00444">
    <property type="entry name" value="GYF"/>
    <property type="match status" value="1"/>
</dbReference>
<name>A0ABN9VSW8_9DINO</name>
<organism evidence="2 3">
    <name type="scientific">Prorocentrum cordatum</name>
    <dbReference type="NCBI Taxonomy" id="2364126"/>
    <lineage>
        <taxon>Eukaryota</taxon>
        <taxon>Sar</taxon>
        <taxon>Alveolata</taxon>
        <taxon>Dinophyceae</taxon>
        <taxon>Prorocentrales</taxon>
        <taxon>Prorocentraceae</taxon>
        <taxon>Prorocentrum</taxon>
    </lineage>
</organism>
<evidence type="ECO:0000259" key="1">
    <source>
        <dbReference type="PROSITE" id="PS50829"/>
    </source>
</evidence>
<dbReference type="Proteomes" id="UP001189429">
    <property type="component" value="Unassembled WGS sequence"/>
</dbReference>
<feature type="domain" description="GYF" evidence="1">
    <location>
        <begin position="5"/>
        <end position="61"/>
    </location>
</feature>
<accession>A0ABN9VSW8</accession>
<dbReference type="InterPro" id="IPR003169">
    <property type="entry name" value="GYF"/>
</dbReference>